<dbReference type="Gene3D" id="1.20.1250.20">
    <property type="entry name" value="MFS general substrate transporter like domains"/>
    <property type="match status" value="1"/>
</dbReference>
<dbReference type="GeneID" id="18257573"/>
<feature type="transmembrane region" description="Helical" evidence="7">
    <location>
        <begin position="165"/>
        <end position="190"/>
    </location>
</feature>
<reference evidence="8 9" key="1">
    <citation type="journal article" date="2011" name="Cell">
        <title>Insight into structure and assembly of the nuclear pore complex by utilizing the genome of a eukaryotic thermophile.</title>
        <authorList>
            <person name="Amlacher S."/>
            <person name="Sarges P."/>
            <person name="Flemming D."/>
            <person name="van Noort V."/>
            <person name="Kunze R."/>
            <person name="Devos D.P."/>
            <person name="Arumugam M."/>
            <person name="Bork P."/>
            <person name="Hurt E."/>
        </authorList>
    </citation>
    <scope>NUCLEOTIDE SEQUENCE [LARGE SCALE GENOMIC DNA]</scope>
    <source>
        <strain evidence="9">DSM 1495 / CBS 144.50 / IMI 039719</strain>
    </source>
</reference>
<accession>G0S6R7</accession>
<evidence type="ECO:0000256" key="1">
    <source>
        <dbReference type="ARBA" id="ARBA00004141"/>
    </source>
</evidence>
<dbReference type="GO" id="GO:0022857">
    <property type="term" value="F:transmembrane transporter activity"/>
    <property type="evidence" value="ECO:0007669"/>
    <property type="project" value="InterPro"/>
</dbReference>
<feature type="transmembrane region" description="Helical" evidence="7">
    <location>
        <begin position="228"/>
        <end position="246"/>
    </location>
</feature>
<feature type="transmembrane region" description="Helical" evidence="7">
    <location>
        <begin position="512"/>
        <end position="532"/>
    </location>
</feature>
<dbReference type="GO" id="GO:0016020">
    <property type="term" value="C:membrane"/>
    <property type="evidence" value="ECO:0007669"/>
    <property type="project" value="UniProtKB-SubCell"/>
</dbReference>
<evidence type="ECO:0000256" key="3">
    <source>
        <dbReference type="ARBA" id="ARBA00022692"/>
    </source>
</evidence>
<sequence>MDVPPSPPDKDLPPLPAAAVVSLSILSSPYEPPKRPLPPTPTPTVKSKRTTSIPQPPPPTKAPPIKQPSPLSLSPPTRPGTAATETSQLTASVRFPGSTKRLSWNSIALKRPIKYGKGKYSNVELVPQPSDDPDDPLARTTGSSVMKTIFMTVNGPLSTSFGVSYSAAACLTGVPLILSAISGFICLVASRICGKRPLYLASLLLVFIGAVWNTNVERSYGQCMAARVFQGLGWGAFDTLVLGSIQDTYFEHERGLRIAIYSVVTVTTTWGPPLIGGVASETREGFSLQFMILSAFFVIAVPAIALGAPETSFDRAFAAAQVPGTAASTYQYQPSLPASPRRFFSLETFNNYIVKLKPYAYSGPADLRTLLQVPRAAITPTVALITLVTFLPFAALWGLGTSFSLLLSPSPLNISPSTIGTLFTSPWILSITVVTVASVLQLLPSHFFKKLNSPITLNITLRWTPTANILAIAAGTLLTFIGVLTLGLYLNSAMAFFNFLLEPSESDLSPKVNLAAVSFLFGLLAAGAYLLASTTAPLIASSTAFTSSSLASATRNTADMTGAVVCYRSLVSGIFAMAVPKALLNNVSSLLAEGAQVMTFSPSWSAVKSFGLGVAIAQLLIGVIVAVVWWVWGGSSKPGEEGKPGEVKKWDGKVMKLVGGDVLLGGLERKGSFFELD</sequence>
<keyword evidence="4 7" id="KW-1133">Transmembrane helix</keyword>
<dbReference type="OrthoDB" id="5215911at2759"/>
<comment type="similarity">
    <text evidence="2">Belongs to the major facilitator superfamily.</text>
</comment>
<feature type="transmembrane region" description="Helical" evidence="7">
    <location>
        <begin position="382"/>
        <end position="407"/>
    </location>
</feature>
<feature type="transmembrane region" description="Helical" evidence="7">
    <location>
        <begin position="610"/>
        <end position="632"/>
    </location>
</feature>
<feature type="transmembrane region" description="Helical" evidence="7">
    <location>
        <begin position="258"/>
        <end position="280"/>
    </location>
</feature>
<gene>
    <name evidence="8" type="ORF">CTHT_0035350</name>
</gene>
<evidence type="ECO:0000256" key="4">
    <source>
        <dbReference type="ARBA" id="ARBA00022989"/>
    </source>
</evidence>
<dbReference type="AlphaFoldDB" id="G0S6R7"/>
<feature type="transmembrane region" description="Helical" evidence="7">
    <location>
        <begin position="427"/>
        <end position="448"/>
    </location>
</feature>
<dbReference type="InterPro" id="IPR036259">
    <property type="entry name" value="MFS_trans_sf"/>
</dbReference>
<dbReference type="OMA" id="VFQGLGW"/>
<dbReference type="EMBL" id="GL988041">
    <property type="protein sequence ID" value="EGS21669.1"/>
    <property type="molecule type" value="Genomic_DNA"/>
</dbReference>
<feature type="transmembrane region" description="Helical" evidence="7">
    <location>
        <begin position="286"/>
        <end position="308"/>
    </location>
</feature>
<keyword evidence="5 7" id="KW-0472">Membrane</keyword>
<evidence type="ECO:0000256" key="5">
    <source>
        <dbReference type="ARBA" id="ARBA00023136"/>
    </source>
</evidence>
<dbReference type="HOGENOM" id="CLU_024939_0_0_1"/>
<dbReference type="RefSeq" id="XP_006693965.1">
    <property type="nucleotide sequence ID" value="XM_006693902.1"/>
</dbReference>
<dbReference type="KEGG" id="cthr:CTHT_0035350"/>
<name>G0S6R7_CHATD</name>
<proteinExistence type="inferred from homology"/>
<evidence type="ECO:0000256" key="2">
    <source>
        <dbReference type="ARBA" id="ARBA00008335"/>
    </source>
</evidence>
<evidence type="ECO:0008006" key="10">
    <source>
        <dbReference type="Google" id="ProtNLM"/>
    </source>
</evidence>
<dbReference type="Pfam" id="PF07690">
    <property type="entry name" value="MFS_1"/>
    <property type="match status" value="1"/>
</dbReference>
<feature type="transmembrane region" description="Helical" evidence="7">
    <location>
        <begin position="469"/>
        <end position="492"/>
    </location>
</feature>
<feature type="compositionally biased region" description="Pro residues" evidence="6">
    <location>
        <begin position="54"/>
        <end position="67"/>
    </location>
</feature>
<comment type="subcellular location">
    <subcellularLocation>
        <location evidence="1">Membrane</location>
        <topology evidence="1">Multi-pass membrane protein</topology>
    </subcellularLocation>
</comment>
<keyword evidence="3 7" id="KW-0812">Transmembrane</keyword>
<dbReference type="SUPFAM" id="SSF103473">
    <property type="entry name" value="MFS general substrate transporter"/>
    <property type="match status" value="1"/>
</dbReference>
<protein>
    <recommendedName>
        <fullName evidence="10">Major facilitator superfamily (MFS) profile domain-containing protein</fullName>
    </recommendedName>
</protein>
<evidence type="ECO:0000256" key="7">
    <source>
        <dbReference type="SAM" id="Phobius"/>
    </source>
</evidence>
<evidence type="ECO:0000256" key="6">
    <source>
        <dbReference type="SAM" id="MobiDB-lite"/>
    </source>
</evidence>
<dbReference type="PANTHER" id="PTHR23502:SF68">
    <property type="entry name" value="MULTIDRUG TRANSPORTER, PUTATIVE (AFU_ORTHOLOGUE AFUA_3G01120)-RELATED"/>
    <property type="match status" value="1"/>
</dbReference>
<dbReference type="PANTHER" id="PTHR23502">
    <property type="entry name" value="MAJOR FACILITATOR SUPERFAMILY"/>
    <property type="match status" value="1"/>
</dbReference>
<keyword evidence="9" id="KW-1185">Reference proteome</keyword>
<dbReference type="Proteomes" id="UP000008066">
    <property type="component" value="Unassembled WGS sequence"/>
</dbReference>
<dbReference type="eggNOG" id="KOG0255">
    <property type="taxonomic scope" value="Eukaryota"/>
</dbReference>
<feature type="transmembrane region" description="Helical" evidence="7">
    <location>
        <begin position="197"/>
        <end position="216"/>
    </location>
</feature>
<evidence type="ECO:0000313" key="8">
    <source>
        <dbReference type="EMBL" id="EGS21669.1"/>
    </source>
</evidence>
<dbReference type="InterPro" id="IPR011701">
    <property type="entry name" value="MFS"/>
</dbReference>
<feature type="region of interest" description="Disordered" evidence="6">
    <location>
        <begin position="28"/>
        <end position="88"/>
    </location>
</feature>
<evidence type="ECO:0000313" key="9">
    <source>
        <dbReference type="Proteomes" id="UP000008066"/>
    </source>
</evidence>
<organism evidence="9">
    <name type="scientific">Chaetomium thermophilum (strain DSM 1495 / CBS 144.50 / IMI 039719)</name>
    <name type="common">Thermochaetoides thermophila</name>
    <dbReference type="NCBI Taxonomy" id="759272"/>
    <lineage>
        <taxon>Eukaryota</taxon>
        <taxon>Fungi</taxon>
        <taxon>Dikarya</taxon>
        <taxon>Ascomycota</taxon>
        <taxon>Pezizomycotina</taxon>
        <taxon>Sordariomycetes</taxon>
        <taxon>Sordariomycetidae</taxon>
        <taxon>Sordariales</taxon>
        <taxon>Chaetomiaceae</taxon>
        <taxon>Thermochaetoides</taxon>
    </lineage>
</organism>